<evidence type="ECO:0000313" key="6">
    <source>
        <dbReference type="EMBL" id="ATA82432.1"/>
    </source>
</evidence>
<keyword evidence="2 4" id="KW-0472">Membrane</keyword>
<dbReference type="PANTHER" id="PTHR30329">
    <property type="entry name" value="STATOR ELEMENT OF FLAGELLAR MOTOR COMPLEX"/>
    <property type="match status" value="1"/>
</dbReference>
<evidence type="ECO:0000313" key="7">
    <source>
        <dbReference type="Proteomes" id="UP000217276"/>
    </source>
</evidence>
<dbReference type="GO" id="GO:0009279">
    <property type="term" value="C:cell outer membrane"/>
    <property type="evidence" value="ECO:0007669"/>
    <property type="project" value="UniProtKB-SubCell"/>
</dbReference>
<organism evidence="6 7">
    <name type="scientific">Capnocytophaga leadbetteri</name>
    <dbReference type="NCBI Taxonomy" id="327575"/>
    <lineage>
        <taxon>Bacteria</taxon>
        <taxon>Pseudomonadati</taxon>
        <taxon>Bacteroidota</taxon>
        <taxon>Flavobacteriia</taxon>
        <taxon>Flavobacteriales</taxon>
        <taxon>Flavobacteriaceae</taxon>
        <taxon>Capnocytophaga</taxon>
    </lineage>
</organism>
<keyword evidence="6" id="KW-0969">Cilium</keyword>
<dbReference type="Proteomes" id="UP000217276">
    <property type="component" value="Chromosome"/>
</dbReference>
<dbReference type="CDD" id="cd07185">
    <property type="entry name" value="OmpA_C-like"/>
    <property type="match status" value="1"/>
</dbReference>
<keyword evidence="6" id="KW-0966">Cell projection</keyword>
<feature type="domain" description="OmpA-like" evidence="5">
    <location>
        <begin position="225"/>
        <end position="344"/>
    </location>
</feature>
<name>A0A250FBB9_9FLAO</name>
<dbReference type="InterPro" id="IPR006664">
    <property type="entry name" value="OMP_bac"/>
</dbReference>
<dbReference type="AlphaFoldDB" id="A0A250FBB9"/>
<evidence type="ECO:0000256" key="2">
    <source>
        <dbReference type="ARBA" id="ARBA00023136"/>
    </source>
</evidence>
<keyword evidence="6" id="KW-0282">Flagellum</keyword>
<dbReference type="SUPFAM" id="SSF49464">
    <property type="entry name" value="Carboxypeptidase regulatory domain-like"/>
    <property type="match status" value="1"/>
</dbReference>
<dbReference type="KEGG" id="clk:CGC53_08790"/>
<sequence length="344" mass="38800">MKTKVFFSLLIGSVALSFSQIRITPALIYQTIAEKGYQTQEVVTRLADYYYASKLYPSAFTWYEKLTTTTGYTPSPIDLYHYSQSLQNMGKDKEAQRVLAQFLPASQRMFAELLPNAPKIANPNNYSHKELIGMVTDAVNGSLISDARIILTNEAMHTLLTDTTDDNGFFVLSNRSSGAAFEYGYLQVIKPNYEVFTLPLIFVTPGEMQQFIQLLPLSVTVSQGDNLASVFEIDNIHFDYGRINIRYDASVQLAKIVTFLEEHPNVRLDIKVHTDSRGDDDYNMSLSNTQAKVIEQWLIDKGISRNRLTAKGYGETQPVNGCENGVPCTEEQHQANKRVEFIVK</sequence>
<reference evidence="7" key="1">
    <citation type="submission" date="2017-06" db="EMBL/GenBank/DDBJ databases">
        <title>Capnocytophaga spp. assemblies.</title>
        <authorList>
            <person name="Gulvik C.A."/>
        </authorList>
    </citation>
    <scope>NUCLEOTIDE SEQUENCE [LARGE SCALE GENOMIC DNA]</scope>
    <source>
        <strain evidence="7">H6253</strain>
    </source>
</reference>
<dbReference type="InterPro" id="IPR006665">
    <property type="entry name" value="OmpA-like"/>
</dbReference>
<gene>
    <name evidence="6" type="ORF">CGC53_08790</name>
</gene>
<evidence type="ECO:0000256" key="1">
    <source>
        <dbReference type="ARBA" id="ARBA00004442"/>
    </source>
</evidence>
<dbReference type="PROSITE" id="PS51123">
    <property type="entry name" value="OMPA_2"/>
    <property type="match status" value="1"/>
</dbReference>
<accession>A0A250FBB9</accession>
<dbReference type="InterPro" id="IPR050330">
    <property type="entry name" value="Bact_OuterMem_StrucFunc"/>
</dbReference>
<evidence type="ECO:0000256" key="3">
    <source>
        <dbReference type="ARBA" id="ARBA00023237"/>
    </source>
</evidence>
<dbReference type="InterPro" id="IPR008969">
    <property type="entry name" value="CarboxyPept-like_regulatory"/>
</dbReference>
<protein>
    <submittedName>
        <fullName evidence="6">Flagellar motor protein MotB</fullName>
    </submittedName>
</protein>
<dbReference type="PANTHER" id="PTHR30329:SF21">
    <property type="entry name" value="LIPOPROTEIN YIAD-RELATED"/>
    <property type="match status" value="1"/>
</dbReference>
<proteinExistence type="predicted"/>
<dbReference type="RefSeq" id="WP_095914443.1">
    <property type="nucleotide sequence ID" value="NZ_CAJPPO010000032.1"/>
</dbReference>
<dbReference type="Gene3D" id="3.30.1330.60">
    <property type="entry name" value="OmpA-like domain"/>
    <property type="match status" value="1"/>
</dbReference>
<dbReference type="EMBL" id="CP022384">
    <property type="protein sequence ID" value="ATA82432.1"/>
    <property type="molecule type" value="Genomic_DNA"/>
</dbReference>
<keyword evidence="7" id="KW-1185">Reference proteome</keyword>
<dbReference type="Pfam" id="PF00691">
    <property type="entry name" value="OmpA"/>
    <property type="match status" value="1"/>
</dbReference>
<comment type="subcellular location">
    <subcellularLocation>
        <location evidence="1">Cell outer membrane</location>
    </subcellularLocation>
</comment>
<dbReference type="PRINTS" id="PR01021">
    <property type="entry name" value="OMPADOMAIN"/>
</dbReference>
<dbReference type="SUPFAM" id="SSF103088">
    <property type="entry name" value="OmpA-like"/>
    <property type="match status" value="1"/>
</dbReference>
<evidence type="ECO:0000259" key="5">
    <source>
        <dbReference type="PROSITE" id="PS51123"/>
    </source>
</evidence>
<keyword evidence="3" id="KW-0998">Cell outer membrane</keyword>
<dbReference type="InterPro" id="IPR036737">
    <property type="entry name" value="OmpA-like_sf"/>
</dbReference>
<evidence type="ECO:0000256" key="4">
    <source>
        <dbReference type="PROSITE-ProRule" id="PRU00473"/>
    </source>
</evidence>